<dbReference type="EMBL" id="LOCQ01000043">
    <property type="protein sequence ID" value="OBV40816.1"/>
    <property type="molecule type" value="Genomic_DNA"/>
</dbReference>
<evidence type="ECO:0000313" key="1">
    <source>
        <dbReference type="EMBL" id="OBV40816.1"/>
    </source>
</evidence>
<dbReference type="PATRIC" id="fig|1747903.4.peg.4472"/>
<dbReference type="PANTHER" id="PTHR40275">
    <property type="entry name" value="SSL7038 PROTEIN"/>
    <property type="match status" value="1"/>
</dbReference>
<dbReference type="STRING" id="1747903.ASR47_102021"/>
<dbReference type="PANTHER" id="PTHR40275:SF1">
    <property type="entry name" value="SSL7038 PROTEIN"/>
    <property type="match status" value="1"/>
</dbReference>
<sequence length="113" mass="12170">MNHDHDSFDLDDLAALGLPRFDPTQHLTSPDAIAAYMSEIIATGNAELFQAAMNDVVRAHGMGKVAARADITREGAYKALREGSKPRFDTILKMLDALGMQFAIVPKATPDAG</sequence>
<dbReference type="Pfam" id="PF21716">
    <property type="entry name" value="dnstrm_HI1420"/>
    <property type="match status" value="1"/>
</dbReference>
<gene>
    <name evidence="1" type="ORF">ASR47_102021</name>
</gene>
<protein>
    <submittedName>
        <fullName evidence="1">Putative addiction module antidote protein</fullName>
    </submittedName>
</protein>
<dbReference type="Proteomes" id="UP000092713">
    <property type="component" value="Unassembled WGS sequence"/>
</dbReference>
<dbReference type="AlphaFoldDB" id="A0A1A7C4G3"/>
<dbReference type="InterPro" id="IPR014057">
    <property type="entry name" value="HI1420"/>
</dbReference>
<comment type="caution">
    <text evidence="1">The sequence shown here is derived from an EMBL/GenBank/DDBJ whole genome shotgun (WGS) entry which is preliminary data.</text>
</comment>
<organism evidence="1 2">
    <name type="scientific">Janthinobacterium psychrotolerans</name>
    <dbReference type="NCBI Taxonomy" id="1747903"/>
    <lineage>
        <taxon>Bacteria</taxon>
        <taxon>Pseudomonadati</taxon>
        <taxon>Pseudomonadota</taxon>
        <taxon>Betaproteobacteria</taxon>
        <taxon>Burkholderiales</taxon>
        <taxon>Oxalobacteraceae</taxon>
        <taxon>Janthinobacterium</taxon>
    </lineage>
</organism>
<keyword evidence="2" id="KW-1185">Reference proteome</keyword>
<dbReference type="RefSeq" id="WP_065306549.1">
    <property type="nucleotide sequence ID" value="NZ_LOCQ01000043.1"/>
</dbReference>
<evidence type="ECO:0000313" key="2">
    <source>
        <dbReference type="Proteomes" id="UP000092713"/>
    </source>
</evidence>
<reference evidence="1 2" key="1">
    <citation type="submission" date="2016-04" db="EMBL/GenBank/DDBJ databases">
        <title>Draft genome sequence of Janthinobacterium psychrotolerans sp. nov., isolated from freshwater sediments in Denmark.</title>
        <authorList>
            <person name="Gong X."/>
            <person name="Skrivergaard S."/>
            <person name="Korsgaard B.S."/>
            <person name="Schreiber L."/>
            <person name="Marshall I.P."/>
            <person name="Finster K."/>
            <person name="Schramm A."/>
        </authorList>
    </citation>
    <scope>NUCLEOTIDE SEQUENCE [LARGE SCALE GENOMIC DNA]</scope>
    <source>
        <strain evidence="1 2">S3-2</strain>
    </source>
</reference>
<dbReference type="OrthoDB" id="9798416at2"/>
<proteinExistence type="predicted"/>
<accession>A0A1A7C4G3</accession>
<name>A0A1A7C4G3_9BURK</name>
<dbReference type="NCBIfam" id="TIGR02684">
    <property type="entry name" value="dnstrm_HI1420"/>
    <property type="match status" value="1"/>
</dbReference>